<keyword evidence="4" id="KW-0813">Transport</keyword>
<feature type="transmembrane region" description="Helical" evidence="15">
    <location>
        <begin position="12"/>
        <end position="34"/>
    </location>
</feature>
<evidence type="ECO:0000256" key="12">
    <source>
        <dbReference type="ARBA" id="ARBA00023136"/>
    </source>
</evidence>
<evidence type="ECO:0000256" key="10">
    <source>
        <dbReference type="ARBA" id="ARBA00022914"/>
    </source>
</evidence>
<keyword evidence="5" id="KW-0475">Mercuric resistance</keyword>
<comment type="caution">
    <text evidence="17">The sequence shown here is derived from an EMBL/GenBank/DDBJ whole genome shotgun (WGS) entry which is preliminary data.</text>
</comment>
<dbReference type="Pfam" id="PF02411">
    <property type="entry name" value="MerT"/>
    <property type="match status" value="1"/>
</dbReference>
<keyword evidence="6" id="KW-1003">Cell membrane</keyword>
<evidence type="ECO:0000256" key="3">
    <source>
        <dbReference type="ARBA" id="ARBA00017053"/>
    </source>
</evidence>
<dbReference type="Pfam" id="PF00403">
    <property type="entry name" value="HMA"/>
    <property type="match status" value="1"/>
</dbReference>
<comment type="function">
    <text evidence="14">Involved in mercury resistance. Probably transfers a mercuric ion from the periplasmic Hg(2+)-binding protein MerP to the cytoplasmic mercuric reductase MerA.</text>
</comment>
<evidence type="ECO:0000256" key="11">
    <source>
        <dbReference type="ARBA" id="ARBA00022989"/>
    </source>
</evidence>
<sequence>MISIKSSGTFTGAGVLSAIAASLCCITPVIALLAGSSSIAASFSWIEPARPYLIGLSIAVLVFAWYLKLKPAKANDVDCNCEATKKASFLQSKTFLTIVTVFAILMMTFPLYAKMFYPKPKVQATTLAVVDNKQQINFTIQGMTCEACEEHVNNELSKVNGVLAYKTSYTNQNSLITFDKSKVDEKTIEAAINKTGYKVKSYELINSSIISETGINKTCSDSSSCCDKK</sequence>
<gene>
    <name evidence="17" type="ORF">IQ13_4270</name>
</gene>
<evidence type="ECO:0000313" key="18">
    <source>
        <dbReference type="Proteomes" id="UP000316167"/>
    </source>
</evidence>
<keyword evidence="18" id="KW-1185">Reference proteome</keyword>
<evidence type="ECO:0000256" key="2">
    <source>
        <dbReference type="ARBA" id="ARBA00008224"/>
    </source>
</evidence>
<dbReference type="AlphaFoldDB" id="A0A562S892"/>
<evidence type="ECO:0000256" key="6">
    <source>
        <dbReference type="ARBA" id="ARBA00022475"/>
    </source>
</evidence>
<dbReference type="OrthoDB" id="1493145at2"/>
<accession>A0A562S892</accession>
<dbReference type="CDD" id="cd00371">
    <property type="entry name" value="HMA"/>
    <property type="match status" value="1"/>
</dbReference>
<dbReference type="RefSeq" id="WP_144888721.1">
    <property type="nucleotide sequence ID" value="NZ_VLLE01000009.1"/>
</dbReference>
<keyword evidence="10" id="KW-0476">Mercury</keyword>
<comment type="subcellular location">
    <subcellularLocation>
        <location evidence="1">Cell inner membrane</location>
        <topology evidence="1">Multi-pass membrane protein</topology>
    </subcellularLocation>
</comment>
<dbReference type="GO" id="GO:0046872">
    <property type="term" value="F:metal ion binding"/>
    <property type="evidence" value="ECO:0007669"/>
    <property type="project" value="UniProtKB-KW"/>
</dbReference>
<name>A0A562S892_9BACT</name>
<dbReference type="SUPFAM" id="SSF55008">
    <property type="entry name" value="HMA, heavy metal-associated domain"/>
    <property type="match status" value="1"/>
</dbReference>
<evidence type="ECO:0000256" key="5">
    <source>
        <dbReference type="ARBA" id="ARBA00022466"/>
    </source>
</evidence>
<evidence type="ECO:0000256" key="13">
    <source>
        <dbReference type="ARBA" id="ARBA00030934"/>
    </source>
</evidence>
<dbReference type="PROSITE" id="PS50846">
    <property type="entry name" value="HMA_2"/>
    <property type="match status" value="1"/>
</dbReference>
<reference evidence="17 18" key="1">
    <citation type="journal article" date="2015" name="Stand. Genomic Sci.">
        <title>Genomic Encyclopedia of Bacterial and Archaeal Type Strains, Phase III: the genomes of soil and plant-associated and newly described type strains.</title>
        <authorList>
            <person name="Whitman W.B."/>
            <person name="Woyke T."/>
            <person name="Klenk H.P."/>
            <person name="Zhou Y."/>
            <person name="Lilburn T.G."/>
            <person name="Beck B.J."/>
            <person name="De Vos P."/>
            <person name="Vandamme P."/>
            <person name="Eisen J.A."/>
            <person name="Garrity G."/>
            <person name="Hugenholtz P."/>
            <person name="Kyrpides N.C."/>
        </authorList>
    </citation>
    <scope>NUCLEOTIDE SEQUENCE [LARGE SCALE GENOMIC DNA]</scope>
    <source>
        <strain evidence="17 18">CGMCC 1.7271</strain>
    </source>
</reference>
<dbReference type="NCBIfam" id="NF033556">
    <property type="entry name" value="MerTP_fusion"/>
    <property type="match status" value="1"/>
</dbReference>
<dbReference type="GO" id="GO:0005886">
    <property type="term" value="C:plasma membrane"/>
    <property type="evidence" value="ECO:0007669"/>
    <property type="project" value="UniProtKB-SubCell"/>
</dbReference>
<dbReference type="Gene3D" id="3.30.70.100">
    <property type="match status" value="1"/>
</dbReference>
<dbReference type="InterPro" id="IPR006121">
    <property type="entry name" value="HMA_dom"/>
</dbReference>
<feature type="transmembrane region" description="Helical" evidence="15">
    <location>
        <begin position="95"/>
        <end position="113"/>
    </location>
</feature>
<feature type="transmembrane region" description="Helical" evidence="15">
    <location>
        <begin position="49"/>
        <end position="67"/>
    </location>
</feature>
<keyword evidence="12 15" id="KW-0472">Membrane</keyword>
<dbReference type="InterPro" id="IPR036163">
    <property type="entry name" value="HMA_dom_sf"/>
</dbReference>
<dbReference type="GO" id="GO:0015097">
    <property type="term" value="F:mercury ion transmembrane transporter activity"/>
    <property type="evidence" value="ECO:0007669"/>
    <property type="project" value="InterPro"/>
</dbReference>
<keyword evidence="7" id="KW-0997">Cell inner membrane</keyword>
<evidence type="ECO:0000256" key="15">
    <source>
        <dbReference type="SAM" id="Phobius"/>
    </source>
</evidence>
<protein>
    <recommendedName>
        <fullName evidence="3">Mercuric transport protein MerT</fullName>
    </recommendedName>
    <alternativeName>
        <fullName evidence="13">Mercury ion transport protein</fullName>
    </alternativeName>
</protein>
<evidence type="ECO:0000256" key="9">
    <source>
        <dbReference type="ARBA" id="ARBA00022723"/>
    </source>
</evidence>
<evidence type="ECO:0000313" key="17">
    <source>
        <dbReference type="EMBL" id="TWI77671.1"/>
    </source>
</evidence>
<feature type="domain" description="HMA" evidence="16">
    <location>
        <begin position="134"/>
        <end position="200"/>
    </location>
</feature>
<keyword evidence="9" id="KW-0479">Metal-binding</keyword>
<evidence type="ECO:0000256" key="14">
    <source>
        <dbReference type="ARBA" id="ARBA00045720"/>
    </source>
</evidence>
<evidence type="ECO:0000256" key="7">
    <source>
        <dbReference type="ARBA" id="ARBA00022519"/>
    </source>
</evidence>
<keyword evidence="8 15" id="KW-0812">Transmembrane</keyword>
<evidence type="ECO:0000259" key="16">
    <source>
        <dbReference type="PROSITE" id="PS50846"/>
    </source>
</evidence>
<evidence type="ECO:0000256" key="8">
    <source>
        <dbReference type="ARBA" id="ARBA00022692"/>
    </source>
</evidence>
<dbReference type="Gene3D" id="1.10.287.910">
    <property type="entry name" value="bacterial mercury transporter, merf"/>
    <property type="match status" value="1"/>
</dbReference>
<evidence type="ECO:0000256" key="4">
    <source>
        <dbReference type="ARBA" id="ARBA00022448"/>
    </source>
</evidence>
<dbReference type="EMBL" id="VLLE01000009">
    <property type="protein sequence ID" value="TWI77671.1"/>
    <property type="molecule type" value="Genomic_DNA"/>
</dbReference>
<keyword evidence="11 15" id="KW-1133">Transmembrane helix</keyword>
<organism evidence="17 18">
    <name type="scientific">Lacibacter cauensis</name>
    <dbReference type="NCBI Taxonomy" id="510947"/>
    <lineage>
        <taxon>Bacteria</taxon>
        <taxon>Pseudomonadati</taxon>
        <taxon>Bacteroidota</taxon>
        <taxon>Chitinophagia</taxon>
        <taxon>Chitinophagales</taxon>
        <taxon>Chitinophagaceae</taxon>
        <taxon>Lacibacter</taxon>
    </lineage>
</organism>
<dbReference type="Proteomes" id="UP000316167">
    <property type="component" value="Unassembled WGS sequence"/>
</dbReference>
<comment type="similarity">
    <text evidence="2">Belongs to the MerT family.</text>
</comment>
<proteinExistence type="inferred from homology"/>
<dbReference type="InterPro" id="IPR003457">
    <property type="entry name" value="Transprt_MerT"/>
</dbReference>
<evidence type="ECO:0000256" key="1">
    <source>
        <dbReference type="ARBA" id="ARBA00004429"/>
    </source>
</evidence>